<dbReference type="OrthoDB" id="2627141at2"/>
<dbReference type="Proteomes" id="UP000184386">
    <property type="component" value="Unassembled WGS sequence"/>
</dbReference>
<accession>A0A1M7CKT2</accession>
<dbReference type="AlphaFoldDB" id="A0A1M7CKT2"/>
<dbReference type="EMBL" id="FRAC01000044">
    <property type="protein sequence ID" value="SHL67822.1"/>
    <property type="molecule type" value="Genomic_DNA"/>
</dbReference>
<name>A0A1M7CKT2_9FIRM</name>
<evidence type="ECO:0000313" key="1">
    <source>
        <dbReference type="EMBL" id="SHL67822.1"/>
    </source>
</evidence>
<protein>
    <submittedName>
        <fullName evidence="1">Uncharacterized protein</fullName>
    </submittedName>
</protein>
<organism evidence="1 2">
    <name type="scientific">Anaerocolumna jejuensis DSM 15929</name>
    <dbReference type="NCBI Taxonomy" id="1121322"/>
    <lineage>
        <taxon>Bacteria</taxon>
        <taxon>Bacillati</taxon>
        <taxon>Bacillota</taxon>
        <taxon>Clostridia</taxon>
        <taxon>Lachnospirales</taxon>
        <taxon>Lachnospiraceae</taxon>
        <taxon>Anaerocolumna</taxon>
    </lineage>
</organism>
<proteinExistence type="predicted"/>
<evidence type="ECO:0000313" key="2">
    <source>
        <dbReference type="Proteomes" id="UP000184386"/>
    </source>
</evidence>
<keyword evidence="2" id="KW-1185">Reference proteome</keyword>
<sequence length="288" mass="32017">MKISSTTQFEPNLYANTTRQNSKPVLVTGTIASLSHLTDKVEISAEGRQLAAADIVNHSAKYFGTVQINESLNRLLTGKPTEVTETVYGIIQSNFINDSYMDDRDERAANIELGLAQAGYIADNYMTEDEAAEFKQTMEQIAAIAKTGVKDGATGQIRYITPADKPIGAPEDYVKTSDLMRRYEPDTYSWLQDAIVNGKDWGSILLDFAKKVPSHSDWIKNYIEEDNNLKKNMQQSVSSNRFQTASTWGLEEFAQNIKTLIAGSGVKNIGAFMNNTESFIQRLKTVNS</sequence>
<gene>
    <name evidence="1" type="ORF">SAMN02745136_05444</name>
</gene>
<reference evidence="1 2" key="1">
    <citation type="submission" date="2016-11" db="EMBL/GenBank/DDBJ databases">
        <authorList>
            <person name="Jaros S."/>
            <person name="Januszkiewicz K."/>
            <person name="Wedrychowicz H."/>
        </authorList>
    </citation>
    <scope>NUCLEOTIDE SEQUENCE [LARGE SCALE GENOMIC DNA]</scope>
    <source>
        <strain evidence="1 2">DSM 15929</strain>
    </source>
</reference>